<evidence type="ECO:0000313" key="2">
    <source>
        <dbReference type="EMBL" id="GBG77999.1"/>
    </source>
</evidence>
<organism evidence="2 3">
    <name type="scientific">Chara braunii</name>
    <name type="common">Braun's stonewort</name>
    <dbReference type="NCBI Taxonomy" id="69332"/>
    <lineage>
        <taxon>Eukaryota</taxon>
        <taxon>Viridiplantae</taxon>
        <taxon>Streptophyta</taxon>
        <taxon>Charophyceae</taxon>
        <taxon>Charales</taxon>
        <taxon>Characeae</taxon>
        <taxon>Chara</taxon>
    </lineage>
</organism>
<sequence length="229" mass="25406">MTILTRSQTAAMDQKAGKTDEAYEARLAAIMAETKQRADAAAAARKKKEPEAERLRLLAEEQRQKHAAAAAKAADEECVRRREIIFREESALHAQAKDWQKEAENGDPVDVGSRVSQLLNRVTDLLATCIGQQEDIYSLDHANKVLQQSSDQMLKRIQQLEQQVANANASVGPSDLADCVNVDTQGRGATARLRCSRLQHSSQGNGDLQSSLRNEDQLGENNWMVDLRR</sequence>
<comment type="caution">
    <text evidence="2">The sequence shown here is derived from an EMBL/GenBank/DDBJ whole genome shotgun (WGS) entry which is preliminary data.</text>
</comment>
<gene>
    <name evidence="2" type="ORF">CBR_g25932</name>
</gene>
<dbReference type="EMBL" id="BFEA01000284">
    <property type="protein sequence ID" value="GBG77999.1"/>
    <property type="molecule type" value="Genomic_DNA"/>
</dbReference>
<keyword evidence="1" id="KW-0175">Coiled coil</keyword>
<evidence type="ECO:0000313" key="3">
    <source>
        <dbReference type="Proteomes" id="UP000265515"/>
    </source>
</evidence>
<dbReference type="AlphaFoldDB" id="A0A388L6S1"/>
<feature type="coiled-coil region" evidence="1">
    <location>
        <begin position="143"/>
        <end position="170"/>
    </location>
</feature>
<dbReference type="Proteomes" id="UP000265515">
    <property type="component" value="Unassembled WGS sequence"/>
</dbReference>
<reference evidence="2 3" key="1">
    <citation type="journal article" date="2018" name="Cell">
        <title>The Chara Genome: Secondary Complexity and Implications for Plant Terrestrialization.</title>
        <authorList>
            <person name="Nishiyama T."/>
            <person name="Sakayama H."/>
            <person name="Vries J.D."/>
            <person name="Buschmann H."/>
            <person name="Saint-Marcoux D."/>
            <person name="Ullrich K.K."/>
            <person name="Haas F.B."/>
            <person name="Vanderstraeten L."/>
            <person name="Becker D."/>
            <person name="Lang D."/>
            <person name="Vosolsobe S."/>
            <person name="Rombauts S."/>
            <person name="Wilhelmsson P.K.I."/>
            <person name="Janitza P."/>
            <person name="Kern R."/>
            <person name="Heyl A."/>
            <person name="Rumpler F."/>
            <person name="Villalobos L.I.A.C."/>
            <person name="Clay J.M."/>
            <person name="Skokan R."/>
            <person name="Toyoda A."/>
            <person name="Suzuki Y."/>
            <person name="Kagoshima H."/>
            <person name="Schijlen E."/>
            <person name="Tajeshwar N."/>
            <person name="Catarino B."/>
            <person name="Hetherington A.J."/>
            <person name="Saltykova A."/>
            <person name="Bonnot C."/>
            <person name="Breuninger H."/>
            <person name="Symeonidi A."/>
            <person name="Radhakrishnan G.V."/>
            <person name="Van Nieuwerburgh F."/>
            <person name="Deforce D."/>
            <person name="Chang C."/>
            <person name="Karol K.G."/>
            <person name="Hedrich R."/>
            <person name="Ulvskov P."/>
            <person name="Glockner G."/>
            <person name="Delwiche C.F."/>
            <person name="Petrasek J."/>
            <person name="Van de Peer Y."/>
            <person name="Friml J."/>
            <person name="Beilby M."/>
            <person name="Dolan L."/>
            <person name="Kohara Y."/>
            <person name="Sugano S."/>
            <person name="Fujiyama A."/>
            <person name="Delaux P.-M."/>
            <person name="Quint M."/>
            <person name="TheiBen G."/>
            <person name="Hagemann M."/>
            <person name="Harholt J."/>
            <person name="Dunand C."/>
            <person name="Zachgo S."/>
            <person name="Langdale J."/>
            <person name="Maumus F."/>
            <person name="Straeten D.V.D."/>
            <person name="Gould S.B."/>
            <person name="Rensing S.A."/>
        </authorList>
    </citation>
    <scope>NUCLEOTIDE SEQUENCE [LARGE SCALE GENOMIC DNA]</scope>
    <source>
        <strain evidence="2 3">S276</strain>
    </source>
</reference>
<accession>A0A388L6S1</accession>
<dbReference type="Gramene" id="GBG77999">
    <property type="protein sequence ID" value="GBG77999"/>
    <property type="gene ID" value="CBR_g25932"/>
</dbReference>
<protein>
    <submittedName>
        <fullName evidence="2">Uncharacterized protein</fullName>
    </submittedName>
</protein>
<keyword evidence="3" id="KW-1185">Reference proteome</keyword>
<name>A0A388L6S1_CHABU</name>
<evidence type="ECO:0000256" key="1">
    <source>
        <dbReference type="SAM" id="Coils"/>
    </source>
</evidence>
<proteinExistence type="predicted"/>